<dbReference type="GO" id="GO:0004180">
    <property type="term" value="F:carboxypeptidase activity"/>
    <property type="evidence" value="ECO:0007669"/>
    <property type="project" value="UniProtKB-KW"/>
</dbReference>
<dbReference type="AlphaFoldDB" id="A0A316H8E3"/>
<dbReference type="InterPro" id="IPR008969">
    <property type="entry name" value="CarboxyPept-like_regulatory"/>
</dbReference>
<dbReference type="Proteomes" id="UP000245678">
    <property type="component" value="Unassembled WGS sequence"/>
</dbReference>
<gene>
    <name evidence="2" type="ORF">LX99_03075</name>
</gene>
<keyword evidence="2" id="KW-0378">Hydrolase</keyword>
<keyword evidence="1" id="KW-0732">Signal</keyword>
<dbReference type="Pfam" id="PF13715">
    <property type="entry name" value="CarbopepD_reg_2"/>
    <property type="match status" value="1"/>
</dbReference>
<dbReference type="RefSeq" id="WP_109608655.1">
    <property type="nucleotide sequence ID" value="NZ_QGHA01000005.1"/>
</dbReference>
<proteinExistence type="predicted"/>
<keyword evidence="2" id="KW-0121">Carboxypeptidase</keyword>
<dbReference type="SUPFAM" id="SSF49464">
    <property type="entry name" value="Carboxypeptidase regulatory domain-like"/>
    <property type="match status" value="1"/>
</dbReference>
<organism evidence="2 3">
    <name type="scientific">Mucilaginibacter oryzae</name>
    <dbReference type="NCBI Taxonomy" id="468058"/>
    <lineage>
        <taxon>Bacteria</taxon>
        <taxon>Pseudomonadati</taxon>
        <taxon>Bacteroidota</taxon>
        <taxon>Sphingobacteriia</taxon>
        <taxon>Sphingobacteriales</taxon>
        <taxon>Sphingobacteriaceae</taxon>
        <taxon>Mucilaginibacter</taxon>
    </lineage>
</organism>
<name>A0A316H8E3_9SPHI</name>
<evidence type="ECO:0000313" key="3">
    <source>
        <dbReference type="Proteomes" id="UP000245678"/>
    </source>
</evidence>
<feature type="signal peptide" evidence="1">
    <location>
        <begin position="1"/>
        <end position="19"/>
    </location>
</feature>
<accession>A0A316H8E3</accession>
<reference evidence="2 3" key="1">
    <citation type="submission" date="2018-05" db="EMBL/GenBank/DDBJ databases">
        <title>Genomic Encyclopedia of Archaeal and Bacterial Type Strains, Phase II (KMG-II): from individual species to whole genera.</title>
        <authorList>
            <person name="Goeker M."/>
        </authorList>
    </citation>
    <scope>NUCLEOTIDE SEQUENCE [LARGE SCALE GENOMIC DNA]</scope>
    <source>
        <strain evidence="2 3">DSM 19975</strain>
    </source>
</reference>
<evidence type="ECO:0000256" key="1">
    <source>
        <dbReference type="SAM" id="SignalP"/>
    </source>
</evidence>
<sequence>MIRFALSIFLFFSSLLTYAQQVTVYGKVTDADSKRYLAGVTVYSGSNGTVTDSLGCFSLTAQSDVLKRFGVTMTHIGYQKLMIPYSTSTNTYHAELQAKYTELAEVKVWGSGLNILTRAIDAIPQNYPDKPSQLTGFIRLQYLRNASDYFNSDAIIQLYTPSVHNKKSYMVRVIQNRIDTISDKSLVFIKWIGGYLSPVHANIVHNNEPFINKRKIKDYRFQMMGKTIYHHRPSFVINFSRNDSTSTQKATGGTLFIDTATYAIAGADISYYNLTRYGTLPKSKLLYHVRYGQINGKWYLQESFMKGNTIYKQESPTTIAAYYTTKVDTIGISPFFYRDIVQEEDVTQLISKPGDPSKLLEIDYALQQTERYPELVKIPQLETVRIKNVVNNKKGSNWLNYFTQDNFRYTLSFMKFPLKLSESISGKSQFVAYGFQIGTYFRVYKGLFFDFEGSGNTGTDRTVLSLYAFHLSYDIEVISEGHSLTLSPFAGYDLLSVNEKRQNLKDHANYFVYGLKGAFELTHHVYLFAEAGKSNFSLKSNNYLQPTNFKPAIGILIKR</sequence>
<keyword evidence="2" id="KW-0645">Protease</keyword>
<evidence type="ECO:0000313" key="2">
    <source>
        <dbReference type="EMBL" id="PWK77264.1"/>
    </source>
</evidence>
<dbReference type="EMBL" id="QGHA01000005">
    <property type="protein sequence ID" value="PWK77264.1"/>
    <property type="molecule type" value="Genomic_DNA"/>
</dbReference>
<comment type="caution">
    <text evidence="2">The sequence shown here is derived from an EMBL/GenBank/DDBJ whole genome shotgun (WGS) entry which is preliminary data.</text>
</comment>
<protein>
    <submittedName>
        <fullName evidence="2">Carboxypeptidase-like protein</fullName>
    </submittedName>
</protein>
<keyword evidence="3" id="KW-1185">Reference proteome</keyword>
<feature type="chain" id="PRO_5016277927" evidence="1">
    <location>
        <begin position="20"/>
        <end position="559"/>
    </location>
</feature>